<evidence type="ECO:0000313" key="2">
    <source>
        <dbReference type="EMBL" id="MFC6037054.1"/>
    </source>
</evidence>
<evidence type="ECO:0000256" key="1">
    <source>
        <dbReference type="SAM" id="MobiDB-lite"/>
    </source>
</evidence>
<keyword evidence="3" id="KW-1185">Reference proteome</keyword>
<feature type="compositionally biased region" description="Low complexity" evidence="1">
    <location>
        <begin position="162"/>
        <end position="181"/>
    </location>
</feature>
<comment type="caution">
    <text evidence="2">The sequence shown here is derived from an EMBL/GenBank/DDBJ whole genome shotgun (WGS) entry which is preliminary data.</text>
</comment>
<organism evidence="2 3">
    <name type="scientific">Hyphococcus aureus</name>
    <dbReference type="NCBI Taxonomy" id="2666033"/>
    <lineage>
        <taxon>Bacteria</taxon>
        <taxon>Pseudomonadati</taxon>
        <taxon>Pseudomonadota</taxon>
        <taxon>Alphaproteobacteria</taxon>
        <taxon>Parvularculales</taxon>
        <taxon>Parvularculaceae</taxon>
        <taxon>Hyphococcus</taxon>
    </lineage>
</organism>
<sequence>MLYWFVEFPLMPAKALNPDLSDIAALASFLKDRKACDAFQTALIKGKSPTLSLTAAISASLVSVAAKEEEFDPLDGLTAVDDLSAFSELCLPGEAYAEAAHDHDGLGSGDDHDSHQGHASYLADPFASRFTNVYARDHRGHGDAGGHEGHEVLMASHGSHHGSGAQGASHTASHTGHAGQHGAHHMMSAEHDGHHASATAGDPQVHAQHGSAQDVEHVEHGGAHNMSAHQSMEHGDHSAHQSVDAGVAHTEHSAPQAASHDMHVLADDVEDSVIDLDQSIDALTQDFGDDHASDFNEEVVEAPVVETPDEHYHHATLADLDTPPADDLAATTPPPVI</sequence>
<feature type="region of interest" description="Disordered" evidence="1">
    <location>
        <begin position="227"/>
        <end position="259"/>
    </location>
</feature>
<evidence type="ECO:0000313" key="3">
    <source>
        <dbReference type="Proteomes" id="UP001596116"/>
    </source>
</evidence>
<reference evidence="2 3" key="1">
    <citation type="submission" date="2024-09" db="EMBL/GenBank/DDBJ databases">
        <authorList>
            <person name="Zhang Z.-H."/>
        </authorList>
    </citation>
    <scope>NUCLEOTIDE SEQUENCE [LARGE SCALE GENOMIC DNA]</scope>
    <source>
        <strain evidence="2 3">HHTR114</strain>
    </source>
</reference>
<accession>A0ABW1KZV9</accession>
<dbReference type="RefSeq" id="WP_379881701.1">
    <property type="nucleotide sequence ID" value="NZ_JBHPON010000002.1"/>
</dbReference>
<feature type="region of interest" description="Disordered" evidence="1">
    <location>
        <begin position="137"/>
        <end position="214"/>
    </location>
</feature>
<feature type="compositionally biased region" description="Basic and acidic residues" evidence="1">
    <location>
        <begin position="137"/>
        <end position="151"/>
    </location>
</feature>
<name>A0ABW1KZV9_9PROT</name>
<dbReference type="EMBL" id="JBHPON010000002">
    <property type="protein sequence ID" value="MFC6037054.1"/>
    <property type="molecule type" value="Genomic_DNA"/>
</dbReference>
<proteinExistence type="predicted"/>
<dbReference type="Proteomes" id="UP001596116">
    <property type="component" value="Unassembled WGS sequence"/>
</dbReference>
<protein>
    <submittedName>
        <fullName evidence="2">Uncharacterized protein</fullName>
    </submittedName>
</protein>
<gene>
    <name evidence="2" type="ORF">ACFMB1_15980</name>
</gene>